<dbReference type="AlphaFoldDB" id="A0A9D2HM79"/>
<dbReference type="Proteomes" id="UP000823821">
    <property type="component" value="Unassembled WGS sequence"/>
</dbReference>
<dbReference type="EMBL" id="DWZD01000040">
    <property type="protein sequence ID" value="HJA79286.1"/>
    <property type="molecule type" value="Genomic_DNA"/>
</dbReference>
<feature type="chain" id="PRO_5038693297" description="Outer-membrane lipoprotein LolB" evidence="1">
    <location>
        <begin position="22"/>
        <end position="267"/>
    </location>
</feature>
<sequence length="267" mass="28746">MKLTARLVLPVCLSLLLAACAGKGRETPPPLDSPAAAARSEALWQALEAQSARHAAAPWRLSLSLRFGSEGNTRRVTALFWGNDDSHLRLDVMAGVGAVIANIVEGEQRFLVYSPRENVAYFHEGSTKPLLKVGVPVPLALADLAALLNGRYTRAFGTGHTPVAPEGDGAAAFSLDKRFGGVLTVDEQGLPVRWTENGAKGWVMGILYDDQGLPRRLDLTHADGQKAIVLVKQRDSVKDPFSPDQLALTLPEDTPLLPISRYRAPAE</sequence>
<protein>
    <recommendedName>
        <fullName evidence="4">Outer-membrane lipoprotein LolB</fullName>
    </recommendedName>
</protein>
<evidence type="ECO:0000313" key="3">
    <source>
        <dbReference type="Proteomes" id="UP000823821"/>
    </source>
</evidence>
<evidence type="ECO:0008006" key="4">
    <source>
        <dbReference type="Google" id="ProtNLM"/>
    </source>
</evidence>
<accession>A0A9D2HM79</accession>
<reference evidence="2" key="1">
    <citation type="journal article" date="2021" name="PeerJ">
        <title>Extensive microbial diversity within the chicken gut microbiome revealed by metagenomics and culture.</title>
        <authorList>
            <person name="Gilroy R."/>
            <person name="Ravi A."/>
            <person name="Getino M."/>
            <person name="Pursley I."/>
            <person name="Horton D.L."/>
            <person name="Alikhan N.F."/>
            <person name="Baker D."/>
            <person name="Gharbi K."/>
            <person name="Hall N."/>
            <person name="Watson M."/>
            <person name="Adriaenssens E.M."/>
            <person name="Foster-Nyarko E."/>
            <person name="Jarju S."/>
            <person name="Secka A."/>
            <person name="Antonio M."/>
            <person name="Oren A."/>
            <person name="Chaudhuri R.R."/>
            <person name="La Ragione R."/>
            <person name="Hildebrand F."/>
            <person name="Pallen M.J."/>
        </authorList>
    </citation>
    <scope>NUCLEOTIDE SEQUENCE</scope>
    <source>
        <strain evidence="2">5032</strain>
    </source>
</reference>
<feature type="signal peptide" evidence="1">
    <location>
        <begin position="1"/>
        <end position="21"/>
    </location>
</feature>
<dbReference type="PROSITE" id="PS51257">
    <property type="entry name" value="PROKAR_LIPOPROTEIN"/>
    <property type="match status" value="1"/>
</dbReference>
<evidence type="ECO:0000313" key="2">
    <source>
        <dbReference type="EMBL" id="HJA79286.1"/>
    </source>
</evidence>
<keyword evidence="1" id="KW-0732">Signal</keyword>
<organism evidence="2 3">
    <name type="scientific">Candidatus Desulfovibrio intestinavium</name>
    <dbReference type="NCBI Taxonomy" id="2838534"/>
    <lineage>
        <taxon>Bacteria</taxon>
        <taxon>Pseudomonadati</taxon>
        <taxon>Thermodesulfobacteriota</taxon>
        <taxon>Desulfovibrionia</taxon>
        <taxon>Desulfovibrionales</taxon>
        <taxon>Desulfovibrionaceae</taxon>
        <taxon>Desulfovibrio</taxon>
    </lineage>
</organism>
<name>A0A9D2HM79_9BACT</name>
<comment type="caution">
    <text evidence="2">The sequence shown here is derived from an EMBL/GenBank/DDBJ whole genome shotgun (WGS) entry which is preliminary data.</text>
</comment>
<gene>
    <name evidence="2" type="ORF">H9784_06945</name>
</gene>
<proteinExistence type="predicted"/>
<evidence type="ECO:0000256" key="1">
    <source>
        <dbReference type="SAM" id="SignalP"/>
    </source>
</evidence>
<reference evidence="2" key="2">
    <citation type="submission" date="2021-04" db="EMBL/GenBank/DDBJ databases">
        <authorList>
            <person name="Gilroy R."/>
        </authorList>
    </citation>
    <scope>NUCLEOTIDE SEQUENCE</scope>
    <source>
        <strain evidence="2">5032</strain>
    </source>
</reference>